<proteinExistence type="predicted"/>
<gene>
    <name evidence="1" type="ORF">NNL22_11325</name>
</gene>
<dbReference type="EMBL" id="CP101527">
    <property type="protein sequence ID" value="UZW73628.1"/>
    <property type="molecule type" value="Genomic_DNA"/>
</dbReference>
<dbReference type="KEGG" id="asem:NNL22_11325"/>
<evidence type="ECO:0000313" key="1">
    <source>
        <dbReference type="EMBL" id="UZW73628.1"/>
    </source>
</evidence>
<keyword evidence="2" id="KW-1185">Reference proteome</keyword>
<dbReference type="AlphaFoldDB" id="A0A9E8KMP3"/>
<name>A0A9E8KMP3_9ALTE</name>
<organism evidence="1 2">
    <name type="scientific">Alkalimarinus sediminis</name>
    <dbReference type="NCBI Taxonomy" id="1632866"/>
    <lineage>
        <taxon>Bacteria</taxon>
        <taxon>Pseudomonadati</taxon>
        <taxon>Pseudomonadota</taxon>
        <taxon>Gammaproteobacteria</taxon>
        <taxon>Alteromonadales</taxon>
        <taxon>Alteromonadaceae</taxon>
        <taxon>Alkalimarinus</taxon>
    </lineage>
</organism>
<protein>
    <submittedName>
        <fullName evidence="1">Uncharacterized protein</fullName>
    </submittedName>
</protein>
<sequence>MEYFNVRHPAPKGIVKHSSIQWLGDRFPGDEEQVMQALKNDFDISLISKTPADGSYRIAVYSASYRAINKKTGIELQITTRWFDEFNGFIFKIDCEEQNDEKFKIFVQALTDSGNFEQMTIEEYSEKHPEW</sequence>
<dbReference type="Proteomes" id="UP001164472">
    <property type="component" value="Chromosome"/>
</dbReference>
<accession>A0A9E8KMP3</accession>
<evidence type="ECO:0000313" key="2">
    <source>
        <dbReference type="Proteomes" id="UP001164472"/>
    </source>
</evidence>
<reference evidence="1" key="1">
    <citation type="submission" date="2022-07" db="EMBL/GenBank/DDBJ databases">
        <title>Alkalimarinus sp. nov., isolated from gut of a Alitta virens.</title>
        <authorList>
            <person name="Yang A.I."/>
            <person name="Shin N.-R."/>
        </authorList>
    </citation>
    <scope>NUCLEOTIDE SEQUENCE</scope>
    <source>
        <strain evidence="1">FA028</strain>
    </source>
</reference>
<dbReference type="RefSeq" id="WP_251809769.1">
    <property type="nucleotide sequence ID" value="NZ_CP101527.1"/>
</dbReference>